<protein>
    <recommendedName>
        <fullName evidence="5">HpcH/HpaI aldolase/citrate lyase domain-containing protein</fullName>
    </recommendedName>
</protein>
<proteinExistence type="inferred from homology"/>
<accession>A0A073B6V5</accession>
<keyword evidence="2" id="KW-0479">Metal-binding</keyword>
<comment type="similarity">
    <text evidence="1">Belongs to the HpcH/HpaI aldolase family.</text>
</comment>
<dbReference type="STRING" id="28042.GU90_16825"/>
<name>A0A073B6V5_9PSEU</name>
<reference evidence="6 7" key="1">
    <citation type="submission" date="2014-06" db="EMBL/GenBank/DDBJ databases">
        <title>Saccharopolyspora rectivirgula DSM-43113 Genome sequencing.</title>
        <authorList>
            <person name="Barrera C."/>
            <person name="Millon L."/>
            <person name="Rognon B."/>
            <person name="Zaugg C."/>
            <person name="Monod M."/>
        </authorList>
    </citation>
    <scope>NUCLEOTIDE SEQUENCE [LARGE SCALE GENOMIC DNA]</scope>
    <source>
        <strain evidence="6 7">DSM 43113</strain>
    </source>
</reference>
<evidence type="ECO:0000259" key="5">
    <source>
        <dbReference type="Pfam" id="PF03328"/>
    </source>
</evidence>
<dbReference type="EMBL" id="JNVU01000039">
    <property type="protein sequence ID" value="KEI43409.1"/>
    <property type="molecule type" value="Genomic_DNA"/>
</dbReference>
<evidence type="ECO:0000256" key="1">
    <source>
        <dbReference type="ARBA" id="ARBA00005568"/>
    </source>
</evidence>
<keyword evidence="7" id="KW-1185">Reference proteome</keyword>
<dbReference type="InterPro" id="IPR015813">
    <property type="entry name" value="Pyrv/PenolPyrv_kinase-like_dom"/>
</dbReference>
<feature type="region of interest" description="Disordered" evidence="4">
    <location>
        <begin position="245"/>
        <end position="266"/>
    </location>
</feature>
<dbReference type="SUPFAM" id="SSF51621">
    <property type="entry name" value="Phosphoenolpyruvate/pyruvate domain"/>
    <property type="match status" value="1"/>
</dbReference>
<dbReference type="GO" id="GO:0046872">
    <property type="term" value="F:metal ion binding"/>
    <property type="evidence" value="ECO:0007669"/>
    <property type="project" value="UniProtKB-KW"/>
</dbReference>
<evidence type="ECO:0000256" key="4">
    <source>
        <dbReference type="SAM" id="MobiDB-lite"/>
    </source>
</evidence>
<dbReference type="GO" id="GO:0005737">
    <property type="term" value="C:cytoplasm"/>
    <property type="evidence" value="ECO:0007669"/>
    <property type="project" value="TreeGrafter"/>
</dbReference>
<evidence type="ECO:0000313" key="6">
    <source>
        <dbReference type="EMBL" id="KEI43409.1"/>
    </source>
</evidence>
<evidence type="ECO:0000313" key="7">
    <source>
        <dbReference type="Proteomes" id="UP000031419"/>
    </source>
</evidence>
<dbReference type="InterPro" id="IPR040442">
    <property type="entry name" value="Pyrv_kinase-like_dom_sf"/>
</dbReference>
<evidence type="ECO:0000256" key="3">
    <source>
        <dbReference type="ARBA" id="ARBA00023239"/>
    </source>
</evidence>
<dbReference type="InterPro" id="IPR050251">
    <property type="entry name" value="HpcH-HpaI_aldolase"/>
</dbReference>
<feature type="domain" description="HpcH/HpaI aldolase/citrate lyase" evidence="5">
    <location>
        <begin position="18"/>
        <end position="237"/>
    </location>
</feature>
<organism evidence="6 7">
    <name type="scientific">Saccharopolyspora rectivirgula</name>
    <dbReference type="NCBI Taxonomy" id="28042"/>
    <lineage>
        <taxon>Bacteria</taxon>
        <taxon>Bacillati</taxon>
        <taxon>Actinomycetota</taxon>
        <taxon>Actinomycetes</taxon>
        <taxon>Pseudonocardiales</taxon>
        <taxon>Pseudonocardiaceae</taxon>
        <taxon>Saccharopolyspora</taxon>
    </lineage>
</organism>
<dbReference type="Gene3D" id="3.20.20.60">
    <property type="entry name" value="Phosphoenolpyruvate-binding domains"/>
    <property type="match status" value="1"/>
</dbReference>
<feature type="compositionally biased region" description="Basic and acidic residues" evidence="4">
    <location>
        <begin position="256"/>
        <end position="266"/>
    </location>
</feature>
<dbReference type="GO" id="GO:0016832">
    <property type="term" value="F:aldehyde-lyase activity"/>
    <property type="evidence" value="ECO:0007669"/>
    <property type="project" value="TreeGrafter"/>
</dbReference>
<dbReference type="OrthoDB" id="3353438at2"/>
<dbReference type="InterPro" id="IPR005000">
    <property type="entry name" value="Aldolase/citrate-lyase_domain"/>
</dbReference>
<evidence type="ECO:0000256" key="2">
    <source>
        <dbReference type="ARBA" id="ARBA00022723"/>
    </source>
</evidence>
<dbReference type="RefSeq" id="WP_029720735.1">
    <property type="nucleotide sequence ID" value="NZ_JNVU01000039.1"/>
</dbReference>
<dbReference type="PANTHER" id="PTHR30502">
    <property type="entry name" value="2-KETO-3-DEOXY-L-RHAMNONATE ALDOLASE"/>
    <property type="match status" value="1"/>
</dbReference>
<dbReference type="Proteomes" id="UP000031419">
    <property type="component" value="Unassembled WGS sequence"/>
</dbReference>
<dbReference type="AlphaFoldDB" id="A0A073B6V5"/>
<dbReference type="PANTHER" id="PTHR30502:SF0">
    <property type="entry name" value="PHOSPHOENOLPYRUVATE CARBOXYLASE FAMILY PROTEIN"/>
    <property type="match status" value="1"/>
</dbReference>
<comment type="caution">
    <text evidence="6">The sequence shown here is derived from an EMBL/GenBank/DDBJ whole genome shotgun (WGS) entry which is preliminary data.</text>
</comment>
<gene>
    <name evidence="6" type="ORF">GU90_16825</name>
</gene>
<dbReference type="Pfam" id="PF03328">
    <property type="entry name" value="HpcH_HpaI"/>
    <property type="match status" value="1"/>
</dbReference>
<sequence>MATLRELLQDGRPAIGGWCSIPSPVTAEIVGRSGFDWVCIDTQHGLIGYDQMVPMLQALSATGTPVLVRVPWNRPEHVMKALDAGAHGIIVPMVNTADEAARAVEAAKYPPGGTRSWGPLRAAMAAPSYLAPEANRRTFVAVMIETPEGMRNMTDILAVPGVDAIYVGPSDLGISHGMRPDLAVRDTDHEELVRTVLRSCQRAGVHAGIHCDSPRTAQRWLDLGFQLTSLSSDAELLHAAARTAAQQLRTGSGDDSPGRDSPADND</sequence>
<dbReference type="eggNOG" id="COG3836">
    <property type="taxonomic scope" value="Bacteria"/>
</dbReference>
<keyword evidence="3" id="KW-0456">Lyase</keyword>